<dbReference type="InterPro" id="IPR017853">
    <property type="entry name" value="GH"/>
</dbReference>
<keyword evidence="4 9" id="KW-0378">Hydrolase</keyword>
<evidence type="ECO:0000256" key="6">
    <source>
        <dbReference type="SAM" id="MobiDB-lite"/>
    </source>
</evidence>
<reference evidence="9 10" key="1">
    <citation type="submission" date="2024-04" db="EMBL/GenBank/DDBJ databases">
        <title>draft genome sequnece of Paenibacillus filicis.</title>
        <authorList>
            <person name="Kim D.-U."/>
        </authorList>
    </citation>
    <scope>NUCLEOTIDE SEQUENCE [LARGE SCALE GENOMIC DNA]</scope>
    <source>
        <strain evidence="9 10">KACC14197</strain>
    </source>
</reference>
<protein>
    <recommendedName>
        <fullName evidence="3">beta-N-acetylhexosaminidase</fullName>
        <ecNumber evidence="3">3.2.1.52</ecNumber>
    </recommendedName>
</protein>
<evidence type="ECO:0000313" key="9">
    <source>
        <dbReference type="EMBL" id="MEK8129161.1"/>
    </source>
</evidence>
<dbReference type="PANTHER" id="PTHR30480">
    <property type="entry name" value="BETA-HEXOSAMINIDASE-RELATED"/>
    <property type="match status" value="1"/>
</dbReference>
<evidence type="ECO:0000256" key="2">
    <source>
        <dbReference type="ARBA" id="ARBA00005336"/>
    </source>
</evidence>
<sequence>MSRRLLALVLVGLIAVTAGCSGSTGTASPPKSDALGGGIGDLNPPASPPAAPQPPADPVQSIVEKMTVDEKIGQLVLIGLDGQKLDKQGASFIKDRHIGGVILYKRNIASLSQTFELVRELKTANSGQPLPLWISVDQEGGAVSRLPAEFAALPDNARIGALKNPQLARTIGELLGEELHVLGMNMDFAPVLDVNNNPSNPVIGPRSYGPDAKVVADLGVQAMEGIASRHTVPVVKHFPGHGDTATDSHVELPIVRKSLDELRQLELIPFRQAISGGADAVMVAHLLLPGLDEHNPSSMSPRIVTGLLREELGFQGVVITDDLTMGAIANQRGIGEAAVNAVQAGADIVMIAHGYDLALQAVEALKREVAAGRLTEERLNASVRRIAALKRKYELTDQAPAEPVIEPINKRIRQLKEENPSLKTP</sequence>
<dbReference type="EMBL" id="JBBPCC010000008">
    <property type="protein sequence ID" value="MEK8129161.1"/>
    <property type="molecule type" value="Genomic_DNA"/>
</dbReference>
<dbReference type="InterPro" id="IPR036962">
    <property type="entry name" value="Glyco_hydro_3_N_sf"/>
</dbReference>
<dbReference type="PANTHER" id="PTHR30480:SF13">
    <property type="entry name" value="BETA-HEXOSAMINIDASE"/>
    <property type="match status" value="1"/>
</dbReference>
<comment type="caution">
    <text evidence="9">The sequence shown here is derived from an EMBL/GenBank/DDBJ whole genome shotgun (WGS) entry which is preliminary data.</text>
</comment>
<comment type="similarity">
    <text evidence="2">Belongs to the glycosyl hydrolase 3 family.</text>
</comment>
<keyword evidence="5 9" id="KW-0326">Glycosidase</keyword>
<name>A0ABU9DJZ0_9BACL</name>
<evidence type="ECO:0000313" key="10">
    <source>
        <dbReference type="Proteomes" id="UP001469365"/>
    </source>
</evidence>
<feature type="chain" id="PRO_5046985414" description="beta-N-acetylhexosaminidase" evidence="7">
    <location>
        <begin position="21"/>
        <end position="425"/>
    </location>
</feature>
<dbReference type="Pfam" id="PF00933">
    <property type="entry name" value="Glyco_hydro_3"/>
    <property type="match status" value="1"/>
</dbReference>
<dbReference type="InterPro" id="IPR050226">
    <property type="entry name" value="NagZ_Beta-hexosaminidase"/>
</dbReference>
<dbReference type="PROSITE" id="PS00775">
    <property type="entry name" value="GLYCOSYL_HYDROL_F3"/>
    <property type="match status" value="1"/>
</dbReference>
<feature type="signal peptide" evidence="7">
    <location>
        <begin position="1"/>
        <end position="20"/>
    </location>
</feature>
<keyword evidence="10" id="KW-1185">Reference proteome</keyword>
<dbReference type="PROSITE" id="PS51257">
    <property type="entry name" value="PROKAR_LIPOPROTEIN"/>
    <property type="match status" value="1"/>
</dbReference>
<dbReference type="NCBIfam" id="NF003740">
    <property type="entry name" value="PRK05337.1"/>
    <property type="match status" value="1"/>
</dbReference>
<dbReference type="EC" id="3.2.1.52" evidence="3"/>
<feature type="compositionally biased region" description="Pro residues" evidence="6">
    <location>
        <begin position="45"/>
        <end position="57"/>
    </location>
</feature>
<accession>A0ABU9DJZ0</accession>
<proteinExistence type="inferred from homology"/>
<feature type="domain" description="Glycoside hydrolase family 3 N-terminal" evidence="8">
    <location>
        <begin position="67"/>
        <end position="388"/>
    </location>
</feature>
<feature type="region of interest" description="Disordered" evidence="6">
    <location>
        <begin position="22"/>
        <end position="58"/>
    </location>
</feature>
<evidence type="ECO:0000256" key="5">
    <source>
        <dbReference type="ARBA" id="ARBA00023295"/>
    </source>
</evidence>
<organism evidence="9 10">
    <name type="scientific">Paenibacillus filicis</name>
    <dbReference type="NCBI Taxonomy" id="669464"/>
    <lineage>
        <taxon>Bacteria</taxon>
        <taxon>Bacillati</taxon>
        <taxon>Bacillota</taxon>
        <taxon>Bacilli</taxon>
        <taxon>Bacillales</taxon>
        <taxon>Paenibacillaceae</taxon>
        <taxon>Paenibacillus</taxon>
    </lineage>
</organism>
<dbReference type="Gene3D" id="3.20.20.300">
    <property type="entry name" value="Glycoside hydrolase, family 3, N-terminal domain"/>
    <property type="match status" value="1"/>
</dbReference>
<evidence type="ECO:0000256" key="1">
    <source>
        <dbReference type="ARBA" id="ARBA00001231"/>
    </source>
</evidence>
<dbReference type="GO" id="GO:0004563">
    <property type="term" value="F:beta-N-acetylhexosaminidase activity"/>
    <property type="evidence" value="ECO:0007669"/>
    <property type="project" value="UniProtKB-EC"/>
</dbReference>
<gene>
    <name evidence="9" type="primary">nagZ</name>
    <name evidence="9" type="ORF">WMW72_14745</name>
</gene>
<dbReference type="Proteomes" id="UP001469365">
    <property type="component" value="Unassembled WGS sequence"/>
</dbReference>
<keyword evidence="7" id="KW-0732">Signal</keyword>
<dbReference type="SUPFAM" id="SSF51445">
    <property type="entry name" value="(Trans)glycosidases"/>
    <property type="match status" value="1"/>
</dbReference>
<comment type="catalytic activity">
    <reaction evidence="1">
        <text>Hydrolysis of terminal non-reducing N-acetyl-D-hexosamine residues in N-acetyl-beta-D-hexosaminides.</text>
        <dbReference type="EC" id="3.2.1.52"/>
    </reaction>
</comment>
<evidence type="ECO:0000256" key="3">
    <source>
        <dbReference type="ARBA" id="ARBA00012663"/>
    </source>
</evidence>
<evidence type="ECO:0000256" key="7">
    <source>
        <dbReference type="SAM" id="SignalP"/>
    </source>
</evidence>
<dbReference type="InterPro" id="IPR019800">
    <property type="entry name" value="Glyco_hydro_3_AS"/>
</dbReference>
<dbReference type="InterPro" id="IPR001764">
    <property type="entry name" value="Glyco_hydro_3_N"/>
</dbReference>
<evidence type="ECO:0000256" key="4">
    <source>
        <dbReference type="ARBA" id="ARBA00022801"/>
    </source>
</evidence>
<dbReference type="RefSeq" id="WP_341416253.1">
    <property type="nucleotide sequence ID" value="NZ_JBBPCC010000008.1"/>
</dbReference>
<evidence type="ECO:0000259" key="8">
    <source>
        <dbReference type="Pfam" id="PF00933"/>
    </source>
</evidence>